<proteinExistence type="predicted"/>
<organism evidence="2">
    <name type="scientific">Podoviridae sp. ct1ev3</name>
    <dbReference type="NCBI Taxonomy" id="2825216"/>
    <lineage>
        <taxon>Viruses</taxon>
        <taxon>Duplodnaviria</taxon>
        <taxon>Heunggongvirae</taxon>
        <taxon>Uroviricota</taxon>
        <taxon>Caudoviricetes</taxon>
    </lineage>
</organism>
<dbReference type="EMBL" id="BK015925">
    <property type="protein sequence ID" value="DAF85373.1"/>
    <property type="molecule type" value="Genomic_DNA"/>
</dbReference>
<keyword evidence="1" id="KW-0175">Coiled coil</keyword>
<feature type="coiled-coil region" evidence="1">
    <location>
        <begin position="17"/>
        <end position="65"/>
    </location>
</feature>
<reference evidence="2" key="1">
    <citation type="journal article" date="2021" name="Proc. Natl. Acad. Sci. U.S.A.">
        <title>A Catalog of Tens of Thousands of Viruses from Human Metagenomes Reveals Hidden Associations with Chronic Diseases.</title>
        <authorList>
            <person name="Tisza M.J."/>
            <person name="Buck C.B."/>
        </authorList>
    </citation>
    <scope>NUCLEOTIDE SEQUENCE</scope>
    <source>
        <strain evidence="2">Ct1ev3</strain>
    </source>
</reference>
<sequence length="95" mass="10993">MENKKVTELTQEEYDLLLAENENLKKIEDEKKDIEAECDSFKKENETLKAEKKKLEKENAEVKATNFTLARNMKPNTDTAENALISLFGRKKGKE</sequence>
<name>A0A8S5TT48_9CAUD</name>
<evidence type="ECO:0000256" key="1">
    <source>
        <dbReference type="SAM" id="Coils"/>
    </source>
</evidence>
<accession>A0A8S5TT48</accession>
<protein>
    <submittedName>
        <fullName evidence="2">Uncharacterized protein</fullName>
    </submittedName>
</protein>
<evidence type="ECO:0000313" key="2">
    <source>
        <dbReference type="EMBL" id="DAF85373.1"/>
    </source>
</evidence>